<evidence type="ECO:0000256" key="4">
    <source>
        <dbReference type="ARBA" id="ARBA00022989"/>
    </source>
</evidence>
<comment type="subcellular location">
    <subcellularLocation>
        <location evidence="1">Cell membrane</location>
        <topology evidence="1">Multi-pass membrane protein</topology>
    </subcellularLocation>
</comment>
<dbReference type="Proteomes" id="UP000002408">
    <property type="component" value="Chromosome"/>
</dbReference>
<dbReference type="AlphaFoldDB" id="A7I987"/>
<dbReference type="eggNOG" id="arCOG11331">
    <property type="taxonomic scope" value="Archaea"/>
</dbReference>
<dbReference type="OrthoDB" id="383477at2157"/>
<evidence type="ECO:0008006" key="9">
    <source>
        <dbReference type="Google" id="ProtNLM"/>
    </source>
</evidence>
<dbReference type="KEGG" id="mbn:Mboo_1782"/>
<evidence type="ECO:0000313" key="8">
    <source>
        <dbReference type="Proteomes" id="UP000002408"/>
    </source>
</evidence>
<organism evidence="7 8">
    <name type="scientific">Methanoregula boonei (strain DSM 21154 / JCM 14090 / 6A8)</name>
    <dbReference type="NCBI Taxonomy" id="456442"/>
    <lineage>
        <taxon>Archaea</taxon>
        <taxon>Methanobacteriati</taxon>
        <taxon>Methanobacteriota</taxon>
        <taxon>Stenosarchaea group</taxon>
        <taxon>Methanomicrobia</taxon>
        <taxon>Methanomicrobiales</taxon>
        <taxon>Methanoregulaceae</taxon>
        <taxon>Methanoregula</taxon>
    </lineage>
</organism>
<evidence type="ECO:0000256" key="2">
    <source>
        <dbReference type="ARBA" id="ARBA00022475"/>
    </source>
</evidence>
<dbReference type="RefSeq" id="WP_012107347.1">
    <property type="nucleotide sequence ID" value="NC_009712.1"/>
</dbReference>
<dbReference type="GeneID" id="5409842"/>
<sequence>MILVNAAVGIIQLVIAVILAVVALYIGFSVFGKVTREVDEQKELAKGNVAFGIVVAAIFVAIAVVVQSGVSGISVGISKASVLGFTSVDGLIVITVAIIQLILGVLLAIGAIYLALNILDKLTKEVEEFEELKKGNVAVALEMAGVIIAVALIIQSGIVGITTSLA</sequence>
<protein>
    <recommendedName>
        <fullName evidence="9">DUF350 domain-containing protein</fullName>
    </recommendedName>
</protein>
<keyword evidence="5 6" id="KW-0472">Membrane</keyword>
<dbReference type="PANTHER" id="PTHR40043">
    <property type="entry name" value="UPF0719 INNER MEMBRANE PROTEIN YJFL"/>
    <property type="match status" value="1"/>
</dbReference>
<dbReference type="PANTHER" id="PTHR40043:SF1">
    <property type="entry name" value="UPF0719 INNER MEMBRANE PROTEIN YJFL"/>
    <property type="match status" value="1"/>
</dbReference>
<evidence type="ECO:0000256" key="3">
    <source>
        <dbReference type="ARBA" id="ARBA00022692"/>
    </source>
</evidence>
<proteinExistence type="predicted"/>
<dbReference type="HOGENOM" id="CLU_1599009_0_0_2"/>
<evidence type="ECO:0000313" key="7">
    <source>
        <dbReference type="EMBL" id="ABS56298.1"/>
    </source>
</evidence>
<dbReference type="Pfam" id="PF03994">
    <property type="entry name" value="DUF350"/>
    <property type="match status" value="1"/>
</dbReference>
<evidence type="ECO:0000256" key="5">
    <source>
        <dbReference type="ARBA" id="ARBA00023136"/>
    </source>
</evidence>
<keyword evidence="2" id="KW-1003">Cell membrane</keyword>
<dbReference type="GO" id="GO:0005886">
    <property type="term" value="C:plasma membrane"/>
    <property type="evidence" value="ECO:0007669"/>
    <property type="project" value="UniProtKB-SubCell"/>
</dbReference>
<accession>A7I987</accession>
<reference evidence="8" key="1">
    <citation type="journal article" date="2015" name="Microbiology">
        <title>Genome of Methanoregula boonei 6A8 reveals adaptations to oligotrophic peatland environments.</title>
        <authorList>
            <person name="Braeuer S."/>
            <person name="Cadillo-Quiroz H."/>
            <person name="Kyrpides N."/>
            <person name="Woyke T."/>
            <person name="Goodwin L."/>
            <person name="Detter C."/>
            <person name="Podell S."/>
            <person name="Yavitt J.B."/>
            <person name="Zinder S.H."/>
        </authorList>
    </citation>
    <scope>NUCLEOTIDE SEQUENCE [LARGE SCALE GENOMIC DNA]</scope>
    <source>
        <strain evidence="8">DSM 21154 / JCM 14090 / 6A8</strain>
    </source>
</reference>
<evidence type="ECO:0000256" key="1">
    <source>
        <dbReference type="ARBA" id="ARBA00004651"/>
    </source>
</evidence>
<dbReference type="EMBL" id="CP000780">
    <property type="protein sequence ID" value="ABS56298.1"/>
    <property type="molecule type" value="Genomic_DNA"/>
</dbReference>
<feature type="transmembrane region" description="Helical" evidence="6">
    <location>
        <begin position="90"/>
        <end position="116"/>
    </location>
</feature>
<keyword evidence="4 6" id="KW-1133">Transmembrane helix</keyword>
<feature type="transmembrane region" description="Helical" evidence="6">
    <location>
        <begin position="6"/>
        <end position="28"/>
    </location>
</feature>
<gene>
    <name evidence="7" type="ordered locus">Mboo_1782</name>
</gene>
<dbReference type="InterPro" id="IPR007140">
    <property type="entry name" value="DUF350"/>
</dbReference>
<name>A7I987_METB6</name>
<keyword evidence="3 6" id="KW-0812">Transmembrane</keyword>
<feature type="transmembrane region" description="Helical" evidence="6">
    <location>
        <begin position="137"/>
        <end position="161"/>
    </location>
</feature>
<feature type="transmembrane region" description="Helical" evidence="6">
    <location>
        <begin position="49"/>
        <end position="70"/>
    </location>
</feature>
<keyword evidence="8" id="KW-1185">Reference proteome</keyword>
<evidence type="ECO:0000256" key="6">
    <source>
        <dbReference type="SAM" id="Phobius"/>
    </source>
</evidence>